<dbReference type="AlphaFoldDB" id="A0A923KT34"/>
<dbReference type="Pfam" id="PF22570">
    <property type="entry name" value="LiaF-TM"/>
    <property type="match status" value="1"/>
</dbReference>
<name>A0A923KT34_9BURK</name>
<protein>
    <recommendedName>
        <fullName evidence="2">LiaF transmembrane domain-containing protein</fullName>
    </recommendedName>
</protein>
<keyword evidence="1" id="KW-0472">Membrane</keyword>
<accession>A0A923KT34</accession>
<evidence type="ECO:0000313" key="3">
    <source>
        <dbReference type="EMBL" id="MBC3880892.1"/>
    </source>
</evidence>
<gene>
    <name evidence="3" type="ORF">H8K36_05870</name>
</gene>
<proteinExistence type="predicted"/>
<feature type="domain" description="LiaF transmembrane" evidence="2">
    <location>
        <begin position="13"/>
        <end position="109"/>
    </location>
</feature>
<feature type="transmembrane region" description="Helical" evidence="1">
    <location>
        <begin position="91"/>
        <end position="107"/>
    </location>
</feature>
<dbReference type="EMBL" id="JACOFZ010000001">
    <property type="protein sequence ID" value="MBC3880892.1"/>
    <property type="molecule type" value="Genomic_DNA"/>
</dbReference>
<dbReference type="RefSeq" id="WP_186914640.1">
    <property type="nucleotide sequence ID" value="NZ_JACOFZ010000001.1"/>
</dbReference>
<feature type="transmembrane region" description="Helical" evidence="1">
    <location>
        <begin position="64"/>
        <end position="85"/>
    </location>
</feature>
<dbReference type="PANTHER" id="PTHR40763">
    <property type="entry name" value="MEMBRANE PROTEIN-RELATED"/>
    <property type="match status" value="1"/>
</dbReference>
<feature type="transmembrane region" description="Helical" evidence="1">
    <location>
        <begin position="12"/>
        <end position="30"/>
    </location>
</feature>
<reference evidence="3" key="1">
    <citation type="submission" date="2020-08" db="EMBL/GenBank/DDBJ databases">
        <title>Novel species isolated from subtropical streams in China.</title>
        <authorList>
            <person name="Lu H."/>
        </authorList>
    </citation>
    <scope>NUCLEOTIDE SEQUENCE</scope>
    <source>
        <strain evidence="3">LX22W</strain>
    </source>
</reference>
<keyword evidence="4" id="KW-1185">Reference proteome</keyword>
<dbReference type="InterPro" id="IPR054331">
    <property type="entry name" value="LiaF_TM"/>
</dbReference>
<evidence type="ECO:0000259" key="2">
    <source>
        <dbReference type="Pfam" id="PF22570"/>
    </source>
</evidence>
<evidence type="ECO:0000313" key="4">
    <source>
        <dbReference type="Proteomes" id="UP000627446"/>
    </source>
</evidence>
<feature type="transmembrane region" description="Helical" evidence="1">
    <location>
        <begin position="36"/>
        <end position="52"/>
    </location>
</feature>
<evidence type="ECO:0000256" key="1">
    <source>
        <dbReference type="SAM" id="Phobius"/>
    </source>
</evidence>
<dbReference type="PANTHER" id="PTHR40763:SF5">
    <property type="entry name" value="MEMBRANE PROTEIN"/>
    <property type="match status" value="1"/>
</dbReference>
<dbReference type="Proteomes" id="UP000627446">
    <property type="component" value="Unassembled WGS sequence"/>
</dbReference>
<comment type="caution">
    <text evidence="3">The sequence shown here is derived from an EMBL/GenBank/DDBJ whole genome shotgun (WGS) entry which is preliminary data.</text>
</comment>
<keyword evidence="1" id="KW-0812">Transmembrane</keyword>
<sequence length="233" mass="25161">MRNRNRDPQQRLVFGILIMVVGVLALLDNLRIFEGIRLVSFWPAVFIVGGILKMSQSQARSGYVIGAIFIAVGSIMTLNNLGVISIRMRDFWPLILIAVGFLVIFKDKAKQTMDEISTTKINESKEGKIDIIAIMSGSQGNIASANFTGGDITAVMGGVELDLRNASIETEAVLNVFTFWGGISLKIPNDWSVVNSANAVLGGIEDSTVPNMSANKRLIITGTSVMGGVEIKN</sequence>
<keyword evidence="1" id="KW-1133">Transmembrane helix</keyword>
<organism evidence="3 4">
    <name type="scientific">Undibacterium nitidum</name>
    <dbReference type="NCBI Taxonomy" id="2762298"/>
    <lineage>
        <taxon>Bacteria</taxon>
        <taxon>Pseudomonadati</taxon>
        <taxon>Pseudomonadota</taxon>
        <taxon>Betaproteobacteria</taxon>
        <taxon>Burkholderiales</taxon>
        <taxon>Oxalobacteraceae</taxon>
        <taxon>Undibacterium</taxon>
    </lineage>
</organism>